<protein>
    <submittedName>
        <fullName evidence="2">Uncharacterized protein</fullName>
    </submittedName>
</protein>
<gene>
    <name evidence="2" type="ORF">MBOE_63190</name>
</gene>
<keyword evidence="1" id="KW-0472">Membrane</keyword>
<accession>A0ABM7J5Y6</accession>
<evidence type="ECO:0000256" key="1">
    <source>
        <dbReference type="SAM" id="Phobius"/>
    </source>
</evidence>
<dbReference type="RefSeq" id="WP_235680579.1">
    <property type="nucleotide sequence ID" value="NZ_AP022579.1"/>
</dbReference>
<evidence type="ECO:0000313" key="2">
    <source>
        <dbReference type="EMBL" id="BBX94670.1"/>
    </source>
</evidence>
<keyword evidence="1" id="KW-1133">Transmembrane helix</keyword>
<proteinExistence type="predicted"/>
<dbReference type="EMBL" id="AP022579">
    <property type="protein sequence ID" value="BBX94670.1"/>
    <property type="molecule type" value="Genomic_DNA"/>
</dbReference>
<feature type="transmembrane region" description="Helical" evidence="1">
    <location>
        <begin position="122"/>
        <end position="142"/>
    </location>
</feature>
<keyword evidence="3" id="KW-1185">Reference proteome</keyword>
<reference evidence="2 3" key="1">
    <citation type="journal article" date="2019" name="Emerg. Microbes Infect.">
        <title>Comprehensive subspecies identification of 175 nontuberculous mycobacteria species based on 7547 genomic profiles.</title>
        <authorList>
            <person name="Matsumoto Y."/>
            <person name="Kinjo T."/>
            <person name="Motooka D."/>
            <person name="Nabeya D."/>
            <person name="Jung N."/>
            <person name="Uechi K."/>
            <person name="Horii T."/>
            <person name="Iida T."/>
            <person name="Fujita J."/>
            <person name="Nakamura S."/>
        </authorList>
    </citation>
    <scope>NUCLEOTIDE SEQUENCE [LARGE SCALE GENOMIC DNA]</scope>
    <source>
        <strain evidence="2 3">JCM 15653</strain>
    </source>
</reference>
<keyword evidence="1" id="KW-0812">Transmembrane</keyword>
<dbReference type="Proteomes" id="UP000466683">
    <property type="component" value="Chromosome"/>
</dbReference>
<sequence length="163" mass="17636">MFYFGDGIKGDQVKAGTFDISEDLFKGGAVLGYGTPAGGPIPHSYANGHKNYLGDPNTGAIIRSGLEEVWLQEIAKSFGVRYFHREAGQDIVPVLPPVASGGLVDGGEISGDQDPLVGRTEWYWVFALISAALLSIEAVLMVREVRRNRLSRRDLTAEDVVAQ</sequence>
<name>A0ABM7J5Y6_9MYCO</name>
<evidence type="ECO:0000313" key="3">
    <source>
        <dbReference type="Proteomes" id="UP000466683"/>
    </source>
</evidence>
<organism evidence="2 3">
    <name type="scientific">Mycolicibacterium boenickei</name>
    <dbReference type="NCBI Taxonomy" id="146017"/>
    <lineage>
        <taxon>Bacteria</taxon>
        <taxon>Bacillati</taxon>
        <taxon>Actinomycetota</taxon>
        <taxon>Actinomycetes</taxon>
        <taxon>Mycobacteriales</taxon>
        <taxon>Mycobacteriaceae</taxon>
        <taxon>Mycolicibacterium</taxon>
    </lineage>
</organism>